<protein>
    <recommendedName>
        <fullName evidence="3">PXO1-134</fullName>
    </recommendedName>
</protein>
<proteinExistence type="predicted"/>
<sequence length="125" mass="14799">MKHSIGNVSTSYIIRLILNDLDTFITAGKRKFNFCSESGVFSVEELISDWLEWFNDYPQGISPDELKEIEREIGELMGSMFIWSHHIEEREGFIKQFSDYFGEYIGFFKLVRDVYLEELKDELSY</sequence>
<organism evidence="1 2">
    <name type="scientific">Bacillus thuringiensis serovar pingluonsis</name>
    <dbReference type="NCBI Taxonomy" id="180881"/>
    <lineage>
        <taxon>Bacteria</taxon>
        <taxon>Bacillati</taxon>
        <taxon>Bacillota</taxon>
        <taxon>Bacilli</taxon>
        <taxon>Bacillales</taxon>
        <taxon>Bacillaceae</taxon>
        <taxon>Bacillus</taxon>
        <taxon>Bacillus cereus group</taxon>
    </lineage>
</organism>
<comment type="caution">
    <text evidence="1">The sequence shown here is derived from an EMBL/GenBank/DDBJ whole genome shotgun (WGS) entry which is preliminary data.</text>
</comment>
<evidence type="ECO:0008006" key="3">
    <source>
        <dbReference type="Google" id="ProtNLM"/>
    </source>
</evidence>
<dbReference type="Proteomes" id="UP000195089">
    <property type="component" value="Unassembled WGS sequence"/>
</dbReference>
<accession>A0A243BQK0</accession>
<dbReference type="AlphaFoldDB" id="A0A243BQK0"/>
<name>A0A243BQK0_BACTU</name>
<dbReference type="RefSeq" id="WP_088118881.1">
    <property type="nucleotide sequence ID" value="NZ_NFDL01000012.1"/>
</dbReference>
<dbReference type="EMBL" id="NFDL01000012">
    <property type="protein sequence ID" value="OTY49006.1"/>
    <property type="molecule type" value="Genomic_DNA"/>
</dbReference>
<evidence type="ECO:0000313" key="2">
    <source>
        <dbReference type="Proteomes" id="UP000195089"/>
    </source>
</evidence>
<evidence type="ECO:0000313" key="1">
    <source>
        <dbReference type="EMBL" id="OTY49006.1"/>
    </source>
</evidence>
<gene>
    <name evidence="1" type="ORF">BK742_03530</name>
</gene>
<reference evidence="1 2" key="1">
    <citation type="submission" date="2016-10" db="EMBL/GenBank/DDBJ databases">
        <title>Comparative genomics of Bacillus thuringiensis reveals a path to pathogens against multiple invertebrate hosts.</title>
        <authorList>
            <person name="Zheng J."/>
            <person name="Gao Q."/>
            <person name="Liu H."/>
            <person name="Peng D."/>
            <person name="Ruan L."/>
            <person name="Sun M."/>
        </authorList>
    </citation>
    <scope>NUCLEOTIDE SEQUENCE [LARGE SCALE GENOMIC DNA]</scope>
    <source>
        <strain evidence="1">BGSC 4BX1</strain>
    </source>
</reference>